<dbReference type="Gene3D" id="3.30.530.20">
    <property type="match status" value="1"/>
</dbReference>
<gene>
    <name evidence="1" type="ORF">ACFSCX_00495</name>
</gene>
<proteinExistence type="predicted"/>
<evidence type="ECO:0000313" key="1">
    <source>
        <dbReference type="EMBL" id="MFD1735031.1"/>
    </source>
</evidence>
<dbReference type="Proteomes" id="UP001597214">
    <property type="component" value="Unassembled WGS sequence"/>
</dbReference>
<comment type="caution">
    <text evidence="1">The sequence shown here is derived from an EMBL/GenBank/DDBJ whole genome shotgun (WGS) entry which is preliminary data.</text>
</comment>
<evidence type="ECO:0008006" key="3">
    <source>
        <dbReference type="Google" id="ProtNLM"/>
    </source>
</evidence>
<keyword evidence="2" id="KW-1185">Reference proteome</keyword>
<dbReference type="EMBL" id="JBHUEM010000001">
    <property type="protein sequence ID" value="MFD1735031.1"/>
    <property type="molecule type" value="Genomic_DNA"/>
</dbReference>
<name>A0ABW4LIV4_9BACI</name>
<reference evidence="2" key="1">
    <citation type="journal article" date="2019" name="Int. J. Syst. Evol. Microbiol.">
        <title>The Global Catalogue of Microorganisms (GCM) 10K type strain sequencing project: providing services to taxonomists for standard genome sequencing and annotation.</title>
        <authorList>
            <consortium name="The Broad Institute Genomics Platform"/>
            <consortium name="The Broad Institute Genome Sequencing Center for Infectious Disease"/>
            <person name="Wu L."/>
            <person name="Ma J."/>
        </authorList>
    </citation>
    <scope>NUCLEOTIDE SEQUENCE [LARGE SCALE GENOMIC DNA]</scope>
    <source>
        <strain evidence="2">CCUG 49339</strain>
    </source>
</reference>
<accession>A0ABW4LIV4</accession>
<sequence>MLAFEKKEIIRENKDIVFGFISNPNNLVKYGKDVVKVEIFGSKDNISIGTKINETRLFGKKEISAVIEVSHYLLNDEIAFQSKSVGMSITYFYSLKAIGSGTELSLKCFIKSNIIMKIFVPAMRKMLLKQDGDHLTRIKEVIEGYERK</sequence>
<protein>
    <recommendedName>
        <fullName evidence="3">SRPBCC family protein</fullName>
    </recommendedName>
</protein>
<dbReference type="SUPFAM" id="SSF55961">
    <property type="entry name" value="Bet v1-like"/>
    <property type="match status" value="1"/>
</dbReference>
<dbReference type="InterPro" id="IPR023393">
    <property type="entry name" value="START-like_dom_sf"/>
</dbReference>
<dbReference type="RefSeq" id="WP_377926116.1">
    <property type="nucleotide sequence ID" value="NZ_JBHUEM010000001.1"/>
</dbReference>
<organism evidence="1 2">
    <name type="scientific">Bacillus salitolerans</name>
    <dbReference type="NCBI Taxonomy" id="1437434"/>
    <lineage>
        <taxon>Bacteria</taxon>
        <taxon>Bacillati</taxon>
        <taxon>Bacillota</taxon>
        <taxon>Bacilli</taxon>
        <taxon>Bacillales</taxon>
        <taxon>Bacillaceae</taxon>
        <taxon>Bacillus</taxon>
    </lineage>
</organism>
<evidence type="ECO:0000313" key="2">
    <source>
        <dbReference type="Proteomes" id="UP001597214"/>
    </source>
</evidence>